<dbReference type="CDD" id="cd03243">
    <property type="entry name" value="ABC_MutS_homologs"/>
    <property type="match status" value="1"/>
</dbReference>
<keyword evidence="4" id="KW-0238">DNA-binding</keyword>
<dbReference type="InterPro" id="IPR000432">
    <property type="entry name" value="DNA_mismatch_repair_MutS_C"/>
</dbReference>
<dbReference type="FunCoup" id="S7W6X5">
    <property type="interactions" value="265"/>
</dbReference>
<evidence type="ECO:0000313" key="9">
    <source>
        <dbReference type="Proteomes" id="UP000014978"/>
    </source>
</evidence>
<dbReference type="GO" id="GO:0006298">
    <property type="term" value="P:mismatch repair"/>
    <property type="evidence" value="ECO:0007669"/>
    <property type="project" value="InterPro"/>
</dbReference>
<evidence type="ECO:0000256" key="2">
    <source>
        <dbReference type="ARBA" id="ARBA00022741"/>
    </source>
</evidence>
<dbReference type="SUPFAM" id="SSF52540">
    <property type="entry name" value="P-loop containing nucleoside triphosphate hydrolases"/>
    <property type="match status" value="1"/>
</dbReference>
<dbReference type="PROSITE" id="PS00486">
    <property type="entry name" value="DNA_MISMATCH_REPAIR_2"/>
    <property type="match status" value="1"/>
</dbReference>
<dbReference type="EMBL" id="ATCN01000708">
    <property type="protein sequence ID" value="EPR78556.1"/>
    <property type="molecule type" value="Genomic_DNA"/>
</dbReference>
<dbReference type="SUPFAM" id="SSF48334">
    <property type="entry name" value="DNA repair protein MutS, domain III"/>
    <property type="match status" value="1"/>
</dbReference>
<dbReference type="InParanoid" id="S7W6X5"/>
<dbReference type="AlphaFoldDB" id="S7W6X5"/>
<comment type="similarity">
    <text evidence="1">Belongs to the DNA mismatch repair MutS family.</text>
</comment>
<dbReference type="Proteomes" id="UP000014978">
    <property type="component" value="Unassembled WGS sequence"/>
</dbReference>
<dbReference type="GO" id="GO:0140664">
    <property type="term" value="F:ATP-dependent DNA damage sensor activity"/>
    <property type="evidence" value="ECO:0007669"/>
    <property type="project" value="InterPro"/>
</dbReference>
<dbReference type="SMART" id="SM00533">
    <property type="entry name" value="MUTSd"/>
    <property type="match status" value="1"/>
</dbReference>
<evidence type="ECO:0000256" key="1">
    <source>
        <dbReference type="ARBA" id="ARBA00006271"/>
    </source>
</evidence>
<keyword evidence="9" id="KW-1185">Reference proteome</keyword>
<keyword evidence="6" id="KW-0175">Coiled coil</keyword>
<dbReference type="Pfam" id="PF05192">
    <property type="entry name" value="MutS_III"/>
    <property type="match status" value="1"/>
</dbReference>
<name>S7W6X5_SPRLO</name>
<dbReference type="InterPro" id="IPR045076">
    <property type="entry name" value="MutS"/>
</dbReference>
<dbReference type="VEuPathDB" id="MicrosporidiaDB:SLOPH_284"/>
<dbReference type="Gene3D" id="3.40.50.300">
    <property type="entry name" value="P-loop containing nucleotide triphosphate hydrolases"/>
    <property type="match status" value="1"/>
</dbReference>
<comment type="caution">
    <text evidence="8">The sequence shown here is derived from an EMBL/GenBank/DDBJ whole genome shotgun (WGS) entry which is preliminary data.</text>
</comment>
<organism evidence="8 9">
    <name type="scientific">Spraguea lophii (strain 42_110)</name>
    <name type="common">Microsporidian parasite</name>
    <dbReference type="NCBI Taxonomy" id="1358809"/>
    <lineage>
        <taxon>Eukaryota</taxon>
        <taxon>Fungi</taxon>
        <taxon>Fungi incertae sedis</taxon>
        <taxon>Microsporidia</taxon>
        <taxon>Spragueidae</taxon>
        <taxon>Spraguea</taxon>
    </lineage>
</organism>
<dbReference type="STRING" id="1358809.S7W6X5"/>
<dbReference type="OMA" id="WIEVLNH"/>
<dbReference type="PANTHER" id="PTHR11361:SF35">
    <property type="entry name" value="DNA MISMATCH REPAIR PROTEIN MSH2"/>
    <property type="match status" value="1"/>
</dbReference>
<dbReference type="SMART" id="SM00534">
    <property type="entry name" value="MUTSac"/>
    <property type="match status" value="1"/>
</dbReference>
<evidence type="ECO:0000256" key="3">
    <source>
        <dbReference type="ARBA" id="ARBA00022840"/>
    </source>
</evidence>
<keyword evidence="2" id="KW-0547">Nucleotide-binding</keyword>
<evidence type="ECO:0000256" key="5">
    <source>
        <dbReference type="ARBA" id="ARBA00023204"/>
    </source>
</evidence>
<gene>
    <name evidence="8" type="ORF">SLOPH_284</name>
</gene>
<evidence type="ECO:0000313" key="8">
    <source>
        <dbReference type="EMBL" id="EPR78556.1"/>
    </source>
</evidence>
<evidence type="ECO:0000256" key="6">
    <source>
        <dbReference type="SAM" id="Coils"/>
    </source>
</evidence>
<evidence type="ECO:0000256" key="4">
    <source>
        <dbReference type="ARBA" id="ARBA00023125"/>
    </source>
</evidence>
<dbReference type="HOGENOM" id="CLU_002472_10_1_1"/>
<dbReference type="InterPro" id="IPR036187">
    <property type="entry name" value="DNA_mismatch_repair_MutS_sf"/>
</dbReference>
<sequence>MRFEEIISDTSHFKIFLRSDNYFIYNTDINLIKHIIFIKDIIKKKDIEELKISKSIIDNIIKVVLTEIKKPIIEYTENNNSYIITRRGYPSNWLDFNDIITDELSPAIASLLIYKNILYFSFCRDKTVMKISFEDDDIFTNLFYILNENNITEIIINDKNYERILINMGIIVHLYDKRINNKHCDGAIEILVDFLKLKDYSVKEYILKEIMKLDESTLNTLDIFNNEKSICSLYRCRSNQGKRLLKQYFKQPLKNIEEIKLRQLFSELFVNINIDDVFSKMVDIVKISKKIETNRISIEEIVRLYYSIKNIPMIIDRIVMGIELYNNNKNANNDKYNNNCNNNSNTNNTSNNSINSNITDNIDNGMFTPKTLDSDIPSKDMIVNSKNTSIHDDIEDKIFSELIQPLKSLEDNFHPLLIEIEKYIDLEKTEYNEYILKKDINEEICILIKSMEEIHNAIDILYKSICKINKKVKLEKVGDIYNFKISRIEYGPMEKILKKNGYVPKSVLRGGVVFTSFELEEWNRKLEECLEEYKKLERRIKNELVLFLKGYLAPMDAYNYLIAVMDVYNAFSEKVKDPEYSKPIFNGNYILKNSFHPLLVGRDCIKNDISLVDNKFVVITGPNMGGKSTFLKQCAIISILAQIGSYVPAEYSELTILDGIFIRIGASDCASKNISTFMNEMIDIAHICRMATNQSMVIIDELGRGTSAKDGLALALSVSEFLIKNKTLTFFATHFPEVCKLNTINKRVKTIINQNDVIMLYKLEDGICNTSFGLHVAKIVGFPEEIINEAKNYI</sequence>
<keyword evidence="5" id="KW-0227">DNA damage</keyword>
<dbReference type="InterPro" id="IPR007696">
    <property type="entry name" value="DNA_mismatch_repair_MutS_core"/>
</dbReference>
<dbReference type="OrthoDB" id="295033at2759"/>
<dbReference type="Pfam" id="PF00488">
    <property type="entry name" value="MutS_V"/>
    <property type="match status" value="1"/>
</dbReference>
<dbReference type="PIRSF" id="PIRSF005813">
    <property type="entry name" value="MSH2"/>
    <property type="match status" value="1"/>
</dbReference>
<keyword evidence="5" id="KW-0234">DNA repair</keyword>
<keyword evidence="3" id="KW-0067">ATP-binding</keyword>
<feature type="domain" description="DNA mismatch repair proteins mutS family" evidence="7">
    <location>
        <begin position="695"/>
        <end position="711"/>
    </location>
</feature>
<reference evidence="9" key="1">
    <citation type="journal article" date="2013" name="PLoS Genet.">
        <title>The genome of Spraguea lophii and the basis of host-microsporidian interactions.</title>
        <authorList>
            <person name="Campbell S.E."/>
            <person name="Williams T.A."/>
            <person name="Yousuf A."/>
            <person name="Soanes D.M."/>
            <person name="Paszkiewicz K.H."/>
            <person name="Williams B.A.P."/>
        </authorList>
    </citation>
    <scope>NUCLEOTIDE SEQUENCE [LARGE SCALE GENOMIC DNA]</scope>
    <source>
        <strain evidence="9">42_110</strain>
    </source>
</reference>
<accession>S7W6X5</accession>
<dbReference type="GO" id="GO:0030983">
    <property type="term" value="F:mismatched DNA binding"/>
    <property type="evidence" value="ECO:0007669"/>
    <property type="project" value="InterPro"/>
</dbReference>
<dbReference type="Gene3D" id="1.10.1420.10">
    <property type="match status" value="1"/>
</dbReference>
<proteinExistence type="inferred from homology"/>
<protein>
    <submittedName>
        <fullName evidence="8">DNA mismatch repair protein msh-2</fullName>
    </submittedName>
</protein>
<dbReference type="GO" id="GO:0032301">
    <property type="term" value="C:MutSalpha complex"/>
    <property type="evidence" value="ECO:0007669"/>
    <property type="project" value="TreeGrafter"/>
</dbReference>
<dbReference type="InterPro" id="IPR011184">
    <property type="entry name" value="DNA_mismatch_repair_Msh2"/>
</dbReference>
<feature type="coiled-coil region" evidence="6">
    <location>
        <begin position="519"/>
        <end position="546"/>
    </location>
</feature>
<evidence type="ECO:0000259" key="7">
    <source>
        <dbReference type="PROSITE" id="PS00486"/>
    </source>
</evidence>
<dbReference type="GO" id="GO:0006312">
    <property type="term" value="P:mitotic recombination"/>
    <property type="evidence" value="ECO:0007669"/>
    <property type="project" value="TreeGrafter"/>
</dbReference>
<dbReference type="InterPro" id="IPR027417">
    <property type="entry name" value="P-loop_NTPase"/>
</dbReference>
<dbReference type="PANTHER" id="PTHR11361">
    <property type="entry name" value="DNA MISMATCH REPAIR PROTEIN MUTS FAMILY MEMBER"/>
    <property type="match status" value="1"/>
</dbReference>
<dbReference type="GO" id="GO:0005524">
    <property type="term" value="F:ATP binding"/>
    <property type="evidence" value="ECO:0007669"/>
    <property type="project" value="UniProtKB-KW"/>
</dbReference>